<dbReference type="InterPro" id="IPR052565">
    <property type="entry name" value="Glutaredoxin-like_YDR286C"/>
</dbReference>
<dbReference type="AlphaFoldDB" id="A0A917IQ35"/>
<dbReference type="InterPro" id="IPR008554">
    <property type="entry name" value="Glutaredoxin-like"/>
</dbReference>
<protein>
    <submittedName>
        <fullName evidence="1">Thioredoxin family protein</fullName>
    </submittedName>
</protein>
<accession>A0A917IQ35</accession>
<dbReference type="RefSeq" id="WP_188359180.1">
    <property type="nucleotide sequence ID" value="NZ_BMDC01000001.1"/>
</dbReference>
<dbReference type="PANTHER" id="PTHR33558:SF1">
    <property type="entry name" value="GLUTAREDOXIN-LIKE PROTEIN C5ORF63 HOMOLOG"/>
    <property type="match status" value="1"/>
</dbReference>
<dbReference type="PANTHER" id="PTHR33558">
    <property type="entry name" value="GLUTAREDOXIN-LIKE PROTEIN C5ORF63 HOMOLOG"/>
    <property type="match status" value="1"/>
</dbReference>
<dbReference type="SUPFAM" id="SSF52833">
    <property type="entry name" value="Thioredoxin-like"/>
    <property type="match status" value="1"/>
</dbReference>
<proteinExistence type="predicted"/>
<dbReference type="EMBL" id="BMDC01000001">
    <property type="protein sequence ID" value="GGH61076.1"/>
    <property type="molecule type" value="Genomic_DNA"/>
</dbReference>
<dbReference type="Pfam" id="PF05768">
    <property type="entry name" value="Glrx-like"/>
    <property type="match status" value="1"/>
</dbReference>
<name>A0A917IQ35_9MICC</name>
<dbReference type="Proteomes" id="UP000600171">
    <property type="component" value="Unassembled WGS sequence"/>
</dbReference>
<evidence type="ECO:0000313" key="1">
    <source>
        <dbReference type="EMBL" id="GGH61076.1"/>
    </source>
</evidence>
<organism evidence="1 2">
    <name type="scientific">Rothia aerolata</name>
    <dbReference type="NCBI Taxonomy" id="1812262"/>
    <lineage>
        <taxon>Bacteria</taxon>
        <taxon>Bacillati</taxon>
        <taxon>Actinomycetota</taxon>
        <taxon>Actinomycetes</taxon>
        <taxon>Micrococcales</taxon>
        <taxon>Micrococcaceae</taxon>
        <taxon>Rothia</taxon>
    </lineage>
</organism>
<gene>
    <name evidence="1" type="ORF">GCM10007359_09910</name>
</gene>
<evidence type="ECO:0000313" key="2">
    <source>
        <dbReference type="Proteomes" id="UP000600171"/>
    </source>
</evidence>
<keyword evidence="2" id="KW-1185">Reference proteome</keyword>
<comment type="caution">
    <text evidence="1">The sequence shown here is derived from an EMBL/GenBank/DDBJ whole genome shotgun (WGS) entry which is preliminary data.</text>
</comment>
<reference evidence="1 2" key="1">
    <citation type="journal article" date="2014" name="Int. J. Syst. Evol. Microbiol.">
        <title>Complete genome sequence of Corynebacterium casei LMG S-19264T (=DSM 44701T), isolated from a smear-ripened cheese.</title>
        <authorList>
            <consortium name="US DOE Joint Genome Institute (JGI-PGF)"/>
            <person name="Walter F."/>
            <person name="Albersmeier A."/>
            <person name="Kalinowski J."/>
            <person name="Ruckert C."/>
        </authorList>
    </citation>
    <scope>NUCLEOTIDE SEQUENCE [LARGE SCALE GENOMIC DNA]</scope>
    <source>
        <strain evidence="1 2">CCM 8669</strain>
    </source>
</reference>
<dbReference type="Gene3D" id="3.40.30.10">
    <property type="entry name" value="Glutaredoxin"/>
    <property type="match status" value="1"/>
</dbReference>
<dbReference type="InterPro" id="IPR036249">
    <property type="entry name" value="Thioredoxin-like_sf"/>
</dbReference>
<sequence length="90" mass="10311">MAEESKHREPQVTLLTRQGCHLCEAARQTVHRVTSELGLGFHEVDVDEHPDLKARHDTEIPVVMVNGEPKDFWQINPKRLHKILAKELGL</sequence>